<protein>
    <recommendedName>
        <fullName evidence="3 6">Alpha-galactosidase</fullName>
        <ecNumber evidence="3 6">3.2.1.22</ecNumber>
    </recommendedName>
    <alternativeName>
        <fullName evidence="6">Melibiase</fullName>
    </alternativeName>
</protein>
<sequence length="151" mass="16541">MLANMLPTTVAFAGLVFVAPGALALDNGVGRLPILGYNTWNAFVCNIDENIIIETASLIQSLGLQDAGYTQMNLDDCWGEKNRSAEGLLQANAERFPSGFNNLTSQLHDMGFNAGIYSDSGWRTCQDYPGSYSNEALDAETFHNWGFDYLK</sequence>
<dbReference type="Gene3D" id="3.20.20.70">
    <property type="entry name" value="Aldolase class I"/>
    <property type="match status" value="1"/>
</dbReference>
<dbReference type="STRING" id="34475.A0A4Y9XUE1"/>
<dbReference type="Pfam" id="PF16499">
    <property type="entry name" value="Melibiase_2"/>
    <property type="match status" value="1"/>
</dbReference>
<proteinExistence type="inferred from homology"/>
<dbReference type="SUPFAM" id="SSF51445">
    <property type="entry name" value="(Trans)glycosidases"/>
    <property type="match status" value="1"/>
</dbReference>
<dbReference type="PRINTS" id="PR00740">
    <property type="entry name" value="GLHYDRLASE27"/>
</dbReference>
<dbReference type="PANTHER" id="PTHR11452:SF75">
    <property type="entry name" value="ALPHA-GALACTOSIDASE MEL1"/>
    <property type="match status" value="1"/>
</dbReference>
<evidence type="ECO:0000313" key="8">
    <source>
        <dbReference type="EMBL" id="TFY53382.1"/>
    </source>
</evidence>
<dbReference type="Proteomes" id="UP000298390">
    <property type="component" value="Unassembled WGS sequence"/>
</dbReference>
<dbReference type="PANTHER" id="PTHR11452">
    <property type="entry name" value="ALPHA-GALACTOSIDASE/ALPHA-N-ACETYLGALACTOSAMINIDASE"/>
    <property type="match status" value="1"/>
</dbReference>
<evidence type="ECO:0000256" key="5">
    <source>
        <dbReference type="ARBA" id="ARBA00023295"/>
    </source>
</evidence>
<dbReference type="AlphaFoldDB" id="A0A4Y9XUE1"/>
<feature type="chain" id="PRO_5021504426" description="Alpha-galactosidase" evidence="7">
    <location>
        <begin position="25"/>
        <end position="151"/>
    </location>
</feature>
<dbReference type="InterPro" id="IPR000111">
    <property type="entry name" value="Glyco_hydro_27/36_CS"/>
</dbReference>
<comment type="similarity">
    <text evidence="2 6">Belongs to the glycosyl hydrolase 27 family.</text>
</comment>
<comment type="catalytic activity">
    <reaction evidence="1 6">
        <text>Hydrolysis of terminal, non-reducing alpha-D-galactose residues in alpha-D-galactosides, including galactose oligosaccharides, galactomannans and galactolipids.</text>
        <dbReference type="EC" id="3.2.1.22"/>
    </reaction>
</comment>
<feature type="signal peptide" evidence="7">
    <location>
        <begin position="1"/>
        <end position="24"/>
    </location>
</feature>
<dbReference type="GO" id="GO:0005975">
    <property type="term" value="P:carbohydrate metabolic process"/>
    <property type="evidence" value="ECO:0007669"/>
    <property type="project" value="InterPro"/>
</dbReference>
<accession>A0A4Y9XUE1</accession>
<dbReference type="InterPro" id="IPR002241">
    <property type="entry name" value="Glyco_hydro_27"/>
</dbReference>
<dbReference type="PROSITE" id="PS00512">
    <property type="entry name" value="ALPHA_GALACTOSIDASE"/>
    <property type="match status" value="1"/>
</dbReference>
<reference evidence="8 9" key="1">
    <citation type="submission" date="2019-01" db="EMBL/GenBank/DDBJ databases">
        <title>Genome sequencing of the rare red list fungi Fomitopsis rosea.</title>
        <authorList>
            <person name="Buettner E."/>
            <person name="Kellner H."/>
        </authorList>
    </citation>
    <scope>NUCLEOTIDE SEQUENCE [LARGE SCALE GENOMIC DNA]</scope>
    <source>
        <strain evidence="8 9">DSM 105464</strain>
    </source>
</reference>
<evidence type="ECO:0000313" key="9">
    <source>
        <dbReference type="Proteomes" id="UP000298390"/>
    </source>
</evidence>
<keyword evidence="6" id="KW-1015">Disulfide bond</keyword>
<dbReference type="EC" id="3.2.1.22" evidence="3 6"/>
<name>A0A4Y9XUE1_9APHY</name>
<evidence type="ECO:0000256" key="6">
    <source>
        <dbReference type="RuleBase" id="RU361168"/>
    </source>
</evidence>
<evidence type="ECO:0000256" key="2">
    <source>
        <dbReference type="ARBA" id="ARBA00009743"/>
    </source>
</evidence>
<dbReference type="InterPro" id="IPR017853">
    <property type="entry name" value="GH"/>
</dbReference>
<keyword evidence="7" id="KW-0732">Signal</keyword>
<gene>
    <name evidence="8" type="ORF">EVJ58_g9482</name>
</gene>
<evidence type="ECO:0000256" key="4">
    <source>
        <dbReference type="ARBA" id="ARBA00022801"/>
    </source>
</evidence>
<evidence type="ECO:0000256" key="7">
    <source>
        <dbReference type="SAM" id="SignalP"/>
    </source>
</evidence>
<dbReference type="InterPro" id="IPR013785">
    <property type="entry name" value="Aldolase_TIM"/>
</dbReference>
<evidence type="ECO:0000256" key="3">
    <source>
        <dbReference type="ARBA" id="ARBA00012755"/>
    </source>
</evidence>
<dbReference type="GO" id="GO:0004557">
    <property type="term" value="F:alpha-galactosidase activity"/>
    <property type="evidence" value="ECO:0007669"/>
    <property type="project" value="UniProtKB-EC"/>
</dbReference>
<keyword evidence="4 6" id="KW-0378">Hydrolase</keyword>
<evidence type="ECO:0000256" key="1">
    <source>
        <dbReference type="ARBA" id="ARBA00001255"/>
    </source>
</evidence>
<keyword evidence="5 6" id="KW-0326">Glycosidase</keyword>
<dbReference type="EMBL" id="SEKV01000831">
    <property type="protein sequence ID" value="TFY53382.1"/>
    <property type="molecule type" value="Genomic_DNA"/>
</dbReference>
<comment type="caution">
    <text evidence="8">The sequence shown here is derived from an EMBL/GenBank/DDBJ whole genome shotgun (WGS) entry which is preliminary data.</text>
</comment>
<organism evidence="8 9">
    <name type="scientific">Rhodofomes roseus</name>
    <dbReference type="NCBI Taxonomy" id="34475"/>
    <lineage>
        <taxon>Eukaryota</taxon>
        <taxon>Fungi</taxon>
        <taxon>Dikarya</taxon>
        <taxon>Basidiomycota</taxon>
        <taxon>Agaricomycotina</taxon>
        <taxon>Agaricomycetes</taxon>
        <taxon>Polyporales</taxon>
        <taxon>Rhodofomes</taxon>
    </lineage>
</organism>